<evidence type="ECO:0000313" key="2">
    <source>
        <dbReference type="Proteomes" id="UP001251528"/>
    </source>
</evidence>
<dbReference type="Proteomes" id="UP001251528">
    <property type="component" value="Unassembled WGS sequence"/>
</dbReference>
<dbReference type="AlphaFoldDB" id="A0AAJ0FPP2"/>
<evidence type="ECO:0000313" key="1">
    <source>
        <dbReference type="EMBL" id="KAK2592152.1"/>
    </source>
</evidence>
<reference evidence="1" key="1">
    <citation type="submission" date="2023-06" db="EMBL/GenBank/DDBJ databases">
        <title>Conoideocrella luteorostrata (Hypocreales: Clavicipitaceae), a potential biocontrol fungus for elongate hemlock scale in United States Christmas tree production areas.</title>
        <authorList>
            <person name="Barrett H."/>
            <person name="Lovett B."/>
            <person name="Macias A.M."/>
            <person name="Stajich J.E."/>
            <person name="Kasson M.T."/>
        </authorList>
    </citation>
    <scope>NUCLEOTIDE SEQUENCE</scope>
    <source>
        <strain evidence="1">ARSEF 14590</strain>
    </source>
</reference>
<proteinExistence type="predicted"/>
<gene>
    <name evidence="1" type="ORF">QQS21_010160</name>
</gene>
<sequence>MLLLLHLDDDAERASHNVIQLWYSAFIPQSLLGELQGPIAELIRRVNDEIHQETQGKVHSATFPFEKGSIQLTLTREAWLSLTDYLQPPKITMRNARYLRIAVTLAPHRVDYMEESFVRQDPSTRLGAYKFREDGVLLPLGLSKASYNVPNPTMFSNSQIWPMMDYANPLDGWAAQDVDQASGAAEKDVYGKLFYYLLDLIAKVHRRLNNANISFRVFNDDAAVLAEHLCDERFDRIEVSNVSDIGYLGPRPCVDILGSLLKAPKCNQHATLITLFMSAVCDMVTIEEAAPELPHGFQWWEDILNLWIQDRHFDARMACLYKCRDMVFDYDKYFQQYMALHEFETIGTSLDLEMKSQNTVIEEWPMRVKLLPDQPGAKEEFGKVLASSHVGWERYVEWKVAPR</sequence>
<accession>A0AAJ0FPP2</accession>
<comment type="caution">
    <text evidence="1">The sequence shown here is derived from an EMBL/GenBank/DDBJ whole genome shotgun (WGS) entry which is preliminary data.</text>
</comment>
<evidence type="ECO:0008006" key="3">
    <source>
        <dbReference type="Google" id="ProtNLM"/>
    </source>
</evidence>
<organism evidence="1 2">
    <name type="scientific">Conoideocrella luteorostrata</name>
    <dbReference type="NCBI Taxonomy" id="1105319"/>
    <lineage>
        <taxon>Eukaryota</taxon>
        <taxon>Fungi</taxon>
        <taxon>Dikarya</taxon>
        <taxon>Ascomycota</taxon>
        <taxon>Pezizomycotina</taxon>
        <taxon>Sordariomycetes</taxon>
        <taxon>Hypocreomycetidae</taxon>
        <taxon>Hypocreales</taxon>
        <taxon>Clavicipitaceae</taxon>
        <taxon>Conoideocrella</taxon>
    </lineage>
</organism>
<name>A0AAJ0FPP2_9HYPO</name>
<protein>
    <recommendedName>
        <fullName evidence="3">DUF4470 domain-containing protein</fullName>
    </recommendedName>
</protein>
<keyword evidence="2" id="KW-1185">Reference proteome</keyword>
<dbReference type="EMBL" id="JASWJB010000285">
    <property type="protein sequence ID" value="KAK2592152.1"/>
    <property type="molecule type" value="Genomic_DNA"/>
</dbReference>